<feature type="compositionally biased region" description="Low complexity" evidence="1">
    <location>
        <begin position="96"/>
        <end position="120"/>
    </location>
</feature>
<evidence type="ECO:0000313" key="3">
    <source>
        <dbReference type="Proteomes" id="UP000315082"/>
    </source>
</evidence>
<evidence type="ECO:0000313" key="2">
    <source>
        <dbReference type="EMBL" id="QDV71418.1"/>
    </source>
</evidence>
<dbReference type="RefSeq" id="WP_231753335.1">
    <property type="nucleotide sequence ID" value="NZ_CP036348.1"/>
</dbReference>
<gene>
    <name evidence="2" type="ORF">Poly24_51540</name>
</gene>
<organism evidence="2 3">
    <name type="scientific">Rosistilla carotiformis</name>
    <dbReference type="NCBI Taxonomy" id="2528017"/>
    <lineage>
        <taxon>Bacteria</taxon>
        <taxon>Pseudomonadati</taxon>
        <taxon>Planctomycetota</taxon>
        <taxon>Planctomycetia</taxon>
        <taxon>Pirellulales</taxon>
        <taxon>Pirellulaceae</taxon>
        <taxon>Rosistilla</taxon>
    </lineage>
</organism>
<dbReference type="Proteomes" id="UP000315082">
    <property type="component" value="Chromosome"/>
</dbReference>
<dbReference type="PROSITE" id="PS51257">
    <property type="entry name" value="PROKAR_LIPOPROTEIN"/>
    <property type="match status" value="1"/>
</dbReference>
<sequence>MNIKSIVNIFLTAMLLLVMGCGGSMQDDMMVRAKALAEARRADREKEAAEAEQQKKEAAEKETADAELAKAEVKVAKATPPTAPPKPAIKKPDPVKPQIAKPAPPVAAAATPQPAAAPTPSQDAPSVTMVAASETVSLSAGTPAGVAIPPIPGLMPANAAPGSADDFPAMDFGNDGVVSSTTPSFAPESPARTGDTPIPPTADVKDASDKLRELFSEQMAAAKTAADHVALGRLLIVQADSLSNDPAALYATLQAARTIGCSSGNLPLAQEADVKIRQVFAVDPEQMQLDMIRRFAGTAYTPHRYVDVNGFGTMATSVLTAAIEKDDYKVASLCSNLIGRMVRLGDHSLTPQASEQLEKYLKIAHNKYKSSVLSMEVLQANPADPEAAAVVGMYFCFVRGNWDEGIRLLRLASDEKLSKAAITDSTATANETPTAMVHAGDAWWAASEHAKDPLLEYFGRGRALHWYRQALPQLGETLDRLRVTGRLKGYSESLDGSLVESIMRVAGSNAPTVDFYTEK</sequence>
<protein>
    <submittedName>
        <fullName evidence="2">Uncharacterized protein</fullName>
    </submittedName>
</protein>
<feature type="compositionally biased region" description="Basic and acidic residues" evidence="1">
    <location>
        <begin position="44"/>
        <end position="75"/>
    </location>
</feature>
<proteinExistence type="predicted"/>
<evidence type="ECO:0000256" key="1">
    <source>
        <dbReference type="SAM" id="MobiDB-lite"/>
    </source>
</evidence>
<accession>A0A518K0U1</accession>
<feature type="region of interest" description="Disordered" evidence="1">
    <location>
        <begin position="180"/>
        <end position="201"/>
    </location>
</feature>
<name>A0A518K0U1_9BACT</name>
<keyword evidence="3" id="KW-1185">Reference proteome</keyword>
<dbReference type="EMBL" id="CP036348">
    <property type="protein sequence ID" value="QDV71418.1"/>
    <property type="molecule type" value="Genomic_DNA"/>
</dbReference>
<dbReference type="AlphaFoldDB" id="A0A518K0U1"/>
<reference evidence="2 3" key="1">
    <citation type="submission" date="2019-02" db="EMBL/GenBank/DDBJ databases">
        <title>Deep-cultivation of Planctomycetes and their phenomic and genomic characterization uncovers novel biology.</title>
        <authorList>
            <person name="Wiegand S."/>
            <person name="Jogler M."/>
            <person name="Boedeker C."/>
            <person name="Pinto D."/>
            <person name="Vollmers J."/>
            <person name="Rivas-Marin E."/>
            <person name="Kohn T."/>
            <person name="Peeters S.H."/>
            <person name="Heuer A."/>
            <person name="Rast P."/>
            <person name="Oberbeckmann S."/>
            <person name="Bunk B."/>
            <person name="Jeske O."/>
            <person name="Meyerdierks A."/>
            <person name="Storesund J.E."/>
            <person name="Kallscheuer N."/>
            <person name="Luecker S."/>
            <person name="Lage O.M."/>
            <person name="Pohl T."/>
            <person name="Merkel B.J."/>
            <person name="Hornburger P."/>
            <person name="Mueller R.-W."/>
            <person name="Bruemmer F."/>
            <person name="Labrenz M."/>
            <person name="Spormann A.M."/>
            <person name="Op den Camp H."/>
            <person name="Overmann J."/>
            <person name="Amann R."/>
            <person name="Jetten M.S.M."/>
            <person name="Mascher T."/>
            <person name="Medema M.H."/>
            <person name="Devos D.P."/>
            <person name="Kaster A.-K."/>
            <person name="Ovreas L."/>
            <person name="Rohde M."/>
            <person name="Galperin M.Y."/>
            <person name="Jogler C."/>
        </authorList>
    </citation>
    <scope>NUCLEOTIDE SEQUENCE [LARGE SCALE GENOMIC DNA]</scope>
    <source>
        <strain evidence="2 3">Poly24</strain>
    </source>
</reference>
<dbReference type="KEGG" id="rcf:Poly24_51540"/>
<feature type="region of interest" description="Disordered" evidence="1">
    <location>
        <begin position="44"/>
        <end position="127"/>
    </location>
</feature>